<dbReference type="RefSeq" id="WP_168432937.1">
    <property type="nucleotide sequence ID" value="NZ_CAAHFH010000001.1"/>
</dbReference>
<dbReference type="EC" id="3.2.1.51" evidence="2"/>
<evidence type="ECO:0000256" key="2">
    <source>
        <dbReference type="ARBA" id="ARBA00012662"/>
    </source>
</evidence>
<dbReference type="Gene3D" id="3.20.20.80">
    <property type="entry name" value="Glycosidases"/>
    <property type="match status" value="1"/>
</dbReference>
<organism evidence="9 10">
    <name type="scientific">Pontiella sulfatireligans</name>
    <dbReference type="NCBI Taxonomy" id="2750658"/>
    <lineage>
        <taxon>Bacteria</taxon>
        <taxon>Pseudomonadati</taxon>
        <taxon>Kiritimatiellota</taxon>
        <taxon>Kiritimatiellia</taxon>
        <taxon>Kiritimatiellales</taxon>
        <taxon>Pontiellaceae</taxon>
        <taxon>Pontiella</taxon>
    </lineage>
</organism>
<dbReference type="InterPro" id="IPR013780">
    <property type="entry name" value="Glyco_hydro_b"/>
</dbReference>
<evidence type="ECO:0000259" key="6">
    <source>
        <dbReference type="Pfam" id="PF01120"/>
    </source>
</evidence>
<feature type="domain" description="Fibrobacter succinogenes major paralogous" evidence="7">
    <location>
        <begin position="36"/>
        <end position="190"/>
    </location>
</feature>
<dbReference type="Proteomes" id="UP000346198">
    <property type="component" value="Unassembled WGS sequence"/>
</dbReference>
<name>A0A6C2UF33_9BACT</name>
<gene>
    <name evidence="9" type="ORF">SCARR_00582</name>
</gene>
<dbReference type="PANTHER" id="PTHR10030:SF37">
    <property type="entry name" value="ALPHA-L-FUCOSIDASE-RELATED"/>
    <property type="match status" value="1"/>
</dbReference>
<sequence length="665" mass="74441">MNVRTPLMCVALTFAWTAAQGGSFTDPRDGQTYQTIQVGEHTWMAENLNFELGGSWPWGRKAANGEKYGRMYKPEIVAKAAPSGWHIATNEEWASLVEAMGGADVAGKALKSKTGWQNDGNGVDQVGFNALPGGVQFVGTSRAPGERSSWWSVGHRKGQAELRWSMGCEDPFVYRHEQWAVGSAYVRCVKDYPETKPKFAGTIESLKQYECPEWFRDAKFGIYLHWGIYSVPQMDAWYPRYMYMEGTDAYNHHLKTYGHPSEFGYKDLIPLWKAENFDPDALVSLFKEAGAKYFTPCAVHHDNFDLWDSTYNPWNATKMGPKKDLIGLWKAAADKAGLRWGVTTHLQRSYNWFNTANGADVAGPKKGVPYDALRGEGKGLYPPNNGQGTLFNPPEETSRAWRENWFKRLQQLIDDYEPDHLYFDGAIPFMGPENSQTGLDLMAYYYNTRAEGFLCYKKRKSGLFVEGLGSLDHERGRADGIEEDAWQTDDSIGPWGYVKDATYKTPDQVVDKIIDIVSKNGNMLLNVPIRADGTLDDQTVSLLKNVGRWFKVNGEAIYGTRPWHMYGEGEITAETGSKSSAKPVIRFTTKGETLYAFVLQSPEANQAVVIQNLGIGQSKVGEIVGVDLLGSVKPLDWNQTVDGLHVTFPKGSSGDYAHTLKVRFK</sequence>
<dbReference type="EMBL" id="CAAHFH010000001">
    <property type="protein sequence ID" value="VGO18529.1"/>
    <property type="molecule type" value="Genomic_DNA"/>
</dbReference>
<evidence type="ECO:0000256" key="3">
    <source>
        <dbReference type="ARBA" id="ARBA00022729"/>
    </source>
</evidence>
<evidence type="ECO:0000259" key="8">
    <source>
        <dbReference type="Pfam" id="PF16757"/>
    </source>
</evidence>
<dbReference type="GO" id="GO:0016139">
    <property type="term" value="P:glycoside catabolic process"/>
    <property type="evidence" value="ECO:0007669"/>
    <property type="project" value="TreeGrafter"/>
</dbReference>
<reference evidence="9 10" key="1">
    <citation type="submission" date="2019-04" db="EMBL/GenBank/DDBJ databases">
        <authorList>
            <person name="Van Vliet M D."/>
        </authorList>
    </citation>
    <scope>NUCLEOTIDE SEQUENCE [LARGE SCALE GENOMIC DNA]</scope>
    <source>
        <strain evidence="9 10">F21</strain>
    </source>
</reference>
<keyword evidence="4" id="KW-0378">Hydrolase</keyword>
<dbReference type="Pfam" id="PF09603">
    <property type="entry name" value="Fib_succ_major"/>
    <property type="match status" value="1"/>
</dbReference>
<dbReference type="Pfam" id="PF01120">
    <property type="entry name" value="Alpha_L_fucos"/>
    <property type="match status" value="1"/>
</dbReference>
<dbReference type="Pfam" id="PF16757">
    <property type="entry name" value="Fucosidase_C"/>
    <property type="match status" value="1"/>
</dbReference>
<dbReference type="InterPro" id="IPR011871">
    <property type="entry name" value="Fib_succ_major"/>
</dbReference>
<feature type="domain" description="Glycoside hydrolase family 29 N-terminal" evidence="6">
    <location>
        <begin position="194"/>
        <end position="555"/>
    </location>
</feature>
<dbReference type="GO" id="GO:0005764">
    <property type="term" value="C:lysosome"/>
    <property type="evidence" value="ECO:0007669"/>
    <property type="project" value="TreeGrafter"/>
</dbReference>
<dbReference type="InterPro" id="IPR000933">
    <property type="entry name" value="Glyco_hydro_29"/>
</dbReference>
<proteinExistence type="inferred from homology"/>
<dbReference type="GO" id="GO:0006004">
    <property type="term" value="P:fucose metabolic process"/>
    <property type="evidence" value="ECO:0007669"/>
    <property type="project" value="TreeGrafter"/>
</dbReference>
<dbReference type="SUPFAM" id="SSF51445">
    <property type="entry name" value="(Trans)glycosidases"/>
    <property type="match status" value="1"/>
</dbReference>
<dbReference type="GO" id="GO:0004560">
    <property type="term" value="F:alpha-L-fucosidase activity"/>
    <property type="evidence" value="ECO:0007669"/>
    <property type="project" value="InterPro"/>
</dbReference>
<evidence type="ECO:0000259" key="7">
    <source>
        <dbReference type="Pfam" id="PF09603"/>
    </source>
</evidence>
<evidence type="ECO:0000256" key="1">
    <source>
        <dbReference type="ARBA" id="ARBA00007951"/>
    </source>
</evidence>
<keyword evidence="10" id="KW-1185">Reference proteome</keyword>
<protein>
    <recommendedName>
        <fullName evidence="2">alpha-L-fucosidase</fullName>
        <ecNumber evidence="2">3.2.1.51</ecNumber>
    </recommendedName>
</protein>
<dbReference type="InterPro" id="IPR031919">
    <property type="entry name" value="Fucosidase_C"/>
</dbReference>
<evidence type="ECO:0000313" key="9">
    <source>
        <dbReference type="EMBL" id="VGO18529.1"/>
    </source>
</evidence>
<dbReference type="NCBIfam" id="TIGR02145">
    <property type="entry name" value="Fib_succ_major"/>
    <property type="match status" value="1"/>
</dbReference>
<evidence type="ECO:0000256" key="5">
    <source>
        <dbReference type="ARBA" id="ARBA00023295"/>
    </source>
</evidence>
<accession>A0A6C2UF33</accession>
<comment type="similarity">
    <text evidence="1">Belongs to the glycosyl hydrolase 29 family.</text>
</comment>
<feature type="domain" description="Alpha-L-fucosidase C-terminal" evidence="8">
    <location>
        <begin position="581"/>
        <end position="662"/>
    </location>
</feature>
<keyword evidence="5" id="KW-0326">Glycosidase</keyword>
<dbReference type="AlphaFoldDB" id="A0A6C2UF33"/>
<keyword evidence="3" id="KW-0732">Signal</keyword>
<dbReference type="SMART" id="SM00812">
    <property type="entry name" value="Alpha_L_fucos"/>
    <property type="match status" value="1"/>
</dbReference>
<dbReference type="InterPro" id="IPR017853">
    <property type="entry name" value="GH"/>
</dbReference>
<evidence type="ECO:0000256" key="4">
    <source>
        <dbReference type="ARBA" id="ARBA00022801"/>
    </source>
</evidence>
<dbReference type="PANTHER" id="PTHR10030">
    <property type="entry name" value="ALPHA-L-FUCOSIDASE"/>
    <property type="match status" value="1"/>
</dbReference>
<dbReference type="Gene3D" id="2.60.40.1180">
    <property type="entry name" value="Golgi alpha-mannosidase II"/>
    <property type="match status" value="1"/>
</dbReference>
<evidence type="ECO:0000313" key="10">
    <source>
        <dbReference type="Proteomes" id="UP000346198"/>
    </source>
</evidence>
<dbReference type="InterPro" id="IPR057739">
    <property type="entry name" value="Glyco_hydro_29_N"/>
</dbReference>